<dbReference type="CDD" id="cd00761">
    <property type="entry name" value="Glyco_tranf_GTA_type"/>
    <property type="match status" value="1"/>
</dbReference>
<evidence type="ECO:0000313" key="3">
    <source>
        <dbReference type="Proteomes" id="UP000655410"/>
    </source>
</evidence>
<dbReference type="Gene3D" id="3.90.550.10">
    <property type="entry name" value="Spore Coat Polysaccharide Biosynthesis Protein SpsA, Chain A"/>
    <property type="match status" value="1"/>
</dbReference>
<dbReference type="EMBL" id="BMNI01000002">
    <property type="protein sequence ID" value="GGO87617.1"/>
    <property type="molecule type" value="Genomic_DNA"/>
</dbReference>
<organism evidence="2 3">
    <name type="scientific">Nocardioides phosphati</name>
    <dbReference type="NCBI Taxonomy" id="1867775"/>
    <lineage>
        <taxon>Bacteria</taxon>
        <taxon>Bacillati</taxon>
        <taxon>Actinomycetota</taxon>
        <taxon>Actinomycetes</taxon>
        <taxon>Propionibacteriales</taxon>
        <taxon>Nocardioidaceae</taxon>
        <taxon>Nocardioides</taxon>
    </lineage>
</organism>
<sequence>MSGPTATPDATPEVSVVLPVHDVGPWLRECLSSLLDDQDVALEVIAVDDASTDDSLHILRQRAAHDPRLRVERNPGRGGAEARNHGARLARAPYLAFVDGDDLVPRGAYRAMLDSARRNDADMVVGSYLKFFPNRTWRPTRTWAAWQSDRDDVTLAEEPSLLRNRACWNRLFRTDFWAASGITFPTVPRSNDVVPMTRALLEAKRINVVTDTVYLYRARPGATSMTARAHGTASFLSYLRQELESFRLTCATGDRELRALHESLFLVADGWVHLRTFLAADGFHACTPDELAELQQAFGALHDAMAPETVLGLGREQAWGLALASAGEWELARQLVLARAGRCDAGAALAAVGRRVAEGVDLEEARFVTRALVLGPIGRRSEPAPEAAAPLLAHRTLLATLYDEPDLRQLLPPEQQLVRVVLDADEERLARILVDTPLRFAFRRVTLEESGPVARVVHLGPAGSEVAFVLVGDDGRRVPLEPVDVRWGDGPMMLALPVRSLRRRGWNLRVETVIDGTPIDAPVPLSPLAPEGRVVDGRRLRYTRAPGQVDATRIVVGPGPVQRAAVRAGRKARRTARRVVDRAARAGRDVGRDVGSG</sequence>
<accession>A0ABQ2N988</accession>
<evidence type="ECO:0000313" key="2">
    <source>
        <dbReference type="EMBL" id="GGO87617.1"/>
    </source>
</evidence>
<dbReference type="PANTHER" id="PTHR22916">
    <property type="entry name" value="GLYCOSYLTRANSFERASE"/>
    <property type="match status" value="1"/>
</dbReference>
<feature type="domain" description="Glycosyltransferase 2-like" evidence="1">
    <location>
        <begin position="15"/>
        <end position="175"/>
    </location>
</feature>
<dbReference type="Proteomes" id="UP000655410">
    <property type="component" value="Unassembled WGS sequence"/>
</dbReference>
<protein>
    <recommendedName>
        <fullName evidence="1">Glycosyltransferase 2-like domain-containing protein</fullName>
    </recommendedName>
</protein>
<gene>
    <name evidence="2" type="ORF">GCM10011584_12670</name>
</gene>
<dbReference type="PANTHER" id="PTHR22916:SF3">
    <property type="entry name" value="UDP-GLCNAC:BETAGAL BETA-1,3-N-ACETYLGLUCOSAMINYLTRANSFERASE-LIKE PROTEIN 1"/>
    <property type="match status" value="1"/>
</dbReference>
<dbReference type="InterPro" id="IPR001173">
    <property type="entry name" value="Glyco_trans_2-like"/>
</dbReference>
<proteinExistence type="predicted"/>
<dbReference type="RefSeq" id="WP_188783153.1">
    <property type="nucleotide sequence ID" value="NZ_BMNI01000002.1"/>
</dbReference>
<name>A0ABQ2N988_9ACTN</name>
<reference evidence="3" key="1">
    <citation type="journal article" date="2019" name="Int. J. Syst. Evol. Microbiol.">
        <title>The Global Catalogue of Microorganisms (GCM) 10K type strain sequencing project: providing services to taxonomists for standard genome sequencing and annotation.</title>
        <authorList>
            <consortium name="The Broad Institute Genomics Platform"/>
            <consortium name="The Broad Institute Genome Sequencing Center for Infectious Disease"/>
            <person name="Wu L."/>
            <person name="Ma J."/>
        </authorList>
    </citation>
    <scope>NUCLEOTIDE SEQUENCE [LARGE SCALE GENOMIC DNA]</scope>
    <source>
        <strain evidence="3">CGMCC 4.7371</strain>
    </source>
</reference>
<dbReference type="InterPro" id="IPR029044">
    <property type="entry name" value="Nucleotide-diphossugar_trans"/>
</dbReference>
<evidence type="ECO:0000259" key="1">
    <source>
        <dbReference type="Pfam" id="PF00535"/>
    </source>
</evidence>
<keyword evidence="3" id="KW-1185">Reference proteome</keyword>
<comment type="caution">
    <text evidence="2">The sequence shown here is derived from an EMBL/GenBank/DDBJ whole genome shotgun (WGS) entry which is preliminary data.</text>
</comment>
<dbReference type="SUPFAM" id="SSF53448">
    <property type="entry name" value="Nucleotide-diphospho-sugar transferases"/>
    <property type="match status" value="1"/>
</dbReference>
<dbReference type="Pfam" id="PF00535">
    <property type="entry name" value="Glycos_transf_2"/>
    <property type="match status" value="1"/>
</dbReference>